<evidence type="ECO:0000313" key="2">
    <source>
        <dbReference type="Proteomes" id="UP000321085"/>
    </source>
</evidence>
<protein>
    <submittedName>
        <fullName evidence="1">Uncharacterized protein</fullName>
    </submittedName>
</protein>
<keyword evidence="2" id="KW-1185">Reference proteome</keyword>
<reference evidence="1 2" key="1">
    <citation type="submission" date="2019-07" db="EMBL/GenBank/DDBJ databases">
        <title>Whole genome shotgun sequence of Microvirga aerophila NBRC 106136.</title>
        <authorList>
            <person name="Hosoyama A."/>
            <person name="Uohara A."/>
            <person name="Ohji S."/>
            <person name="Ichikawa N."/>
        </authorList>
    </citation>
    <scope>NUCLEOTIDE SEQUENCE [LARGE SCALE GENOMIC DNA]</scope>
    <source>
        <strain evidence="1 2">NBRC 106136</strain>
    </source>
</reference>
<gene>
    <name evidence="1" type="ORF">MAE02_61920</name>
</gene>
<name>A0A512C2R1_9HYPH</name>
<dbReference type="Proteomes" id="UP000321085">
    <property type="component" value="Unassembled WGS sequence"/>
</dbReference>
<organism evidence="1 2">
    <name type="scientific">Microvirga aerophila</name>
    <dbReference type="NCBI Taxonomy" id="670291"/>
    <lineage>
        <taxon>Bacteria</taxon>
        <taxon>Pseudomonadati</taxon>
        <taxon>Pseudomonadota</taxon>
        <taxon>Alphaproteobacteria</taxon>
        <taxon>Hyphomicrobiales</taxon>
        <taxon>Methylobacteriaceae</taxon>
        <taxon>Microvirga</taxon>
    </lineage>
</organism>
<sequence>MPTNSDTSPLNQIMTLAREIVDDCPSCAGKASQIAMWAREIRERRPSRQELEALVDATCKGSVPDDQRKLLIEGLRALVRFAE</sequence>
<dbReference type="AlphaFoldDB" id="A0A512C2R1"/>
<dbReference type="EMBL" id="BJYU01000200">
    <property type="protein sequence ID" value="GEO18496.1"/>
    <property type="molecule type" value="Genomic_DNA"/>
</dbReference>
<evidence type="ECO:0000313" key="1">
    <source>
        <dbReference type="EMBL" id="GEO18496.1"/>
    </source>
</evidence>
<accession>A0A512C2R1</accession>
<comment type="caution">
    <text evidence="1">The sequence shown here is derived from an EMBL/GenBank/DDBJ whole genome shotgun (WGS) entry which is preliminary data.</text>
</comment>
<proteinExistence type="predicted"/>
<dbReference type="RefSeq" id="WP_147023037.1">
    <property type="nucleotide sequence ID" value="NZ_BJYU01000200.1"/>
</dbReference>